<keyword evidence="4" id="KW-1185">Reference proteome</keyword>
<dbReference type="InterPro" id="IPR051673">
    <property type="entry name" value="SSDNA_exonuclease_RecJ"/>
</dbReference>
<dbReference type="Gene3D" id="3.10.310.30">
    <property type="match status" value="1"/>
</dbReference>
<name>Q8TV09_METKA</name>
<feature type="domain" description="DHHA1" evidence="2">
    <location>
        <begin position="353"/>
        <end position="441"/>
    </location>
</feature>
<dbReference type="PANTHER" id="PTHR30255:SF2">
    <property type="entry name" value="SINGLE-STRANDED-DNA-SPECIFIC EXONUCLEASE RECJ"/>
    <property type="match status" value="1"/>
</dbReference>
<organism evidence="3 4">
    <name type="scientific">Methanopyrus kandleri (strain AV19 / DSM 6324 / JCM 9639 / NBRC 100938)</name>
    <dbReference type="NCBI Taxonomy" id="190192"/>
    <lineage>
        <taxon>Archaea</taxon>
        <taxon>Methanobacteriati</taxon>
        <taxon>Methanobacteriota</taxon>
        <taxon>Methanomada group</taxon>
        <taxon>Methanopyri</taxon>
        <taxon>Methanopyrales</taxon>
        <taxon>Methanopyraceae</taxon>
        <taxon>Methanopyrus</taxon>
    </lineage>
</organism>
<dbReference type="InParanoid" id="Q8TV09"/>
<proteinExistence type="predicted"/>
<dbReference type="SUPFAM" id="SSF64182">
    <property type="entry name" value="DHH phosphoesterases"/>
    <property type="match status" value="1"/>
</dbReference>
<dbReference type="EMBL" id="AE009439">
    <property type="protein sequence ID" value="AAM02805.1"/>
    <property type="molecule type" value="Genomic_DNA"/>
</dbReference>
<dbReference type="InterPro" id="IPR001667">
    <property type="entry name" value="DDH_dom"/>
</dbReference>
<dbReference type="Gene3D" id="3.90.1640.30">
    <property type="match status" value="1"/>
</dbReference>
<dbReference type="InterPro" id="IPR003156">
    <property type="entry name" value="DHHA1_dom"/>
</dbReference>
<dbReference type="HOGENOM" id="CLU_042622_0_0_2"/>
<feature type="domain" description="DDH" evidence="1">
    <location>
        <begin position="35"/>
        <end position="147"/>
    </location>
</feature>
<accession>Q8TV09</accession>
<sequence>MGVKRGGTLSDDGFEGTLEEAVEFLEDLEGTAVRLYVHNDADGLTAGALMAFTLRCLEVPTRLRVLNTETELLKEDLDGPTVVVDMGSGILDKLRNDHPVLVIDHHEISSKPSDNVLLVNPREHGVDGGTEASASTVAYLLCRRVVKVEETCLPKAALVGAYGDNQAGKRGVRGLNRVPEEDGEKHEIIEIRDPAYWVFGRASMTVGEIVERVSGASVREALEARFGDLDVAPVDLSREDEAEIVREHRELLSGEKRKELESKTGRIHVFDEERPLKALRDPLETATLLNACGRYGEGWAGVLIAMGSWDPLQLAKKLRSKHKAIIREALSRLSRGEGITDRESMVVIDGRELGIPHTVVGIVAQFVCEERERVTVGVAEMEEGLVKVSIRCPENSDVDAAEVIKEAADRVDGEGGGHERAAGAEVPEDRLEEFLLELEKLL</sequence>
<dbReference type="EnsemblBacteria" id="AAM02805">
    <property type="protein sequence ID" value="AAM02805"/>
    <property type="gene ID" value="MK1592"/>
</dbReference>
<dbReference type="PANTHER" id="PTHR30255">
    <property type="entry name" value="SINGLE-STRANDED-DNA-SPECIFIC EXONUCLEASE RECJ"/>
    <property type="match status" value="1"/>
</dbReference>
<dbReference type="InterPro" id="IPR038763">
    <property type="entry name" value="DHH_sf"/>
</dbReference>
<keyword evidence="3" id="KW-0378">Hydrolase</keyword>
<dbReference type="FunCoup" id="Q8TV09">
    <property type="interactions" value="6"/>
</dbReference>
<dbReference type="STRING" id="190192.MK1592"/>
<dbReference type="PaxDb" id="190192-MK1592"/>
<keyword evidence="3" id="KW-0540">Nuclease</keyword>
<evidence type="ECO:0000313" key="4">
    <source>
        <dbReference type="Proteomes" id="UP000001826"/>
    </source>
</evidence>
<dbReference type="GO" id="GO:0003676">
    <property type="term" value="F:nucleic acid binding"/>
    <property type="evidence" value="ECO:0007669"/>
    <property type="project" value="InterPro"/>
</dbReference>
<dbReference type="AlphaFoldDB" id="Q8TV09"/>
<dbReference type="GO" id="GO:0004527">
    <property type="term" value="F:exonuclease activity"/>
    <property type="evidence" value="ECO:0007669"/>
    <property type="project" value="UniProtKB-KW"/>
</dbReference>
<dbReference type="KEGG" id="mka:MK1592"/>
<evidence type="ECO:0000259" key="1">
    <source>
        <dbReference type="Pfam" id="PF01368"/>
    </source>
</evidence>
<keyword evidence="3" id="KW-0269">Exonuclease</keyword>
<dbReference type="Pfam" id="PF01368">
    <property type="entry name" value="DHH"/>
    <property type="match status" value="1"/>
</dbReference>
<dbReference type="Proteomes" id="UP000001826">
    <property type="component" value="Chromosome"/>
</dbReference>
<evidence type="ECO:0000259" key="2">
    <source>
        <dbReference type="Pfam" id="PF02272"/>
    </source>
</evidence>
<protein>
    <submittedName>
        <fullName evidence="3">Single-stranded-DNA-specific exonuclease</fullName>
    </submittedName>
</protein>
<dbReference type="Pfam" id="PF02272">
    <property type="entry name" value="DHHA1"/>
    <property type="match status" value="1"/>
</dbReference>
<gene>
    <name evidence="3" type="primary">recJ_1</name>
    <name evidence="3" type="ordered locus">MK1592</name>
</gene>
<reference evidence="3 4" key="1">
    <citation type="journal article" date="2002" name="Proc. Natl. Acad. Sci. U.S.A.">
        <title>The complete genome of hyperthermophile Methanopyrus kandleri AV19 and monophyly of archaeal methanogens.</title>
        <authorList>
            <person name="Slesarev A.I."/>
            <person name="Mezhevaya K.V."/>
            <person name="Makarova K.S."/>
            <person name="Polushin N.N."/>
            <person name="Shcherbinina O.V."/>
            <person name="Shakhova V.V."/>
            <person name="Belova G.I."/>
            <person name="Aravind L."/>
            <person name="Natale D.A."/>
            <person name="Rogozin I.B."/>
            <person name="Tatusov R.L."/>
            <person name="Wolf Y.I."/>
            <person name="Stetter K.O."/>
            <person name="Malykh A.G."/>
            <person name="Koonin E.V."/>
            <person name="Kozyavkin S.A."/>
        </authorList>
    </citation>
    <scope>NUCLEOTIDE SEQUENCE [LARGE SCALE GENOMIC DNA]</scope>
    <source>
        <strain evidence="4">AV19 / DSM 6324 / JCM 9639 / NBRC 100938</strain>
    </source>
</reference>
<evidence type="ECO:0000313" key="3">
    <source>
        <dbReference type="EMBL" id="AAM02805.1"/>
    </source>
</evidence>